<dbReference type="PANTHER" id="PTHR43445:SF3">
    <property type="entry name" value="UDP-N-ACETYLMURAMATE--L-ALANINE LIGASE"/>
    <property type="match status" value="1"/>
</dbReference>
<evidence type="ECO:0000259" key="15">
    <source>
        <dbReference type="Pfam" id="PF01225"/>
    </source>
</evidence>
<dbReference type="InterPro" id="IPR036615">
    <property type="entry name" value="Mur_ligase_C_dom_sf"/>
</dbReference>
<protein>
    <recommendedName>
        <fullName evidence="3 14">UDP-N-acetylmuramate--L-alanine ligase</fullName>
        <ecNumber evidence="3 14">6.3.2.8</ecNumber>
    </recommendedName>
    <alternativeName>
        <fullName evidence="14">UDP-N-acetylmuramoyl-L-alanine synthetase</fullName>
    </alternativeName>
</protein>
<comment type="similarity">
    <text evidence="14">Belongs to the MurCDEF family.</text>
</comment>
<dbReference type="SUPFAM" id="SSF53244">
    <property type="entry name" value="MurD-like peptide ligases, peptide-binding domain"/>
    <property type="match status" value="1"/>
</dbReference>
<keyword evidence="5 14" id="KW-0436">Ligase</keyword>
<dbReference type="Pfam" id="PF02875">
    <property type="entry name" value="Mur_ligase_C"/>
    <property type="match status" value="1"/>
</dbReference>
<name>A0A0L8V2A6_9BACT</name>
<dbReference type="GO" id="GO:0008763">
    <property type="term" value="F:UDP-N-acetylmuramate-L-alanine ligase activity"/>
    <property type="evidence" value="ECO:0007669"/>
    <property type="project" value="UniProtKB-UniRule"/>
</dbReference>
<dbReference type="STRING" id="1409788.NC99_46750"/>
<dbReference type="Pfam" id="PF08245">
    <property type="entry name" value="Mur_ligase_M"/>
    <property type="match status" value="1"/>
</dbReference>
<keyword evidence="8 14" id="KW-0067">ATP-binding</keyword>
<evidence type="ECO:0000313" key="19">
    <source>
        <dbReference type="Proteomes" id="UP000036958"/>
    </source>
</evidence>
<keyword evidence="9 14" id="KW-0133">Cell shape</keyword>
<dbReference type="EC" id="6.3.2.8" evidence="3 14"/>
<dbReference type="SUPFAM" id="SSF53623">
    <property type="entry name" value="MurD-like peptide ligases, catalytic domain"/>
    <property type="match status" value="1"/>
</dbReference>
<dbReference type="Gene3D" id="3.40.50.720">
    <property type="entry name" value="NAD(P)-binding Rossmann-like Domain"/>
    <property type="match status" value="1"/>
</dbReference>
<dbReference type="InterPro" id="IPR050061">
    <property type="entry name" value="MurCDEF_pg_biosynth"/>
</dbReference>
<evidence type="ECO:0000256" key="6">
    <source>
        <dbReference type="ARBA" id="ARBA00022618"/>
    </source>
</evidence>
<dbReference type="GO" id="GO:0009252">
    <property type="term" value="P:peptidoglycan biosynthetic process"/>
    <property type="evidence" value="ECO:0007669"/>
    <property type="project" value="UniProtKB-UniRule"/>
</dbReference>
<accession>A0A0L8V2A6</accession>
<keyword evidence="11 14" id="KW-0131">Cell cycle</keyword>
<dbReference type="PANTHER" id="PTHR43445">
    <property type="entry name" value="UDP-N-ACETYLMURAMATE--L-ALANINE LIGASE-RELATED"/>
    <property type="match status" value="1"/>
</dbReference>
<proteinExistence type="inferred from homology"/>
<dbReference type="OrthoDB" id="9804126at2"/>
<dbReference type="GO" id="GO:0051301">
    <property type="term" value="P:cell division"/>
    <property type="evidence" value="ECO:0007669"/>
    <property type="project" value="UniProtKB-KW"/>
</dbReference>
<keyword evidence="6 14" id="KW-0132">Cell division</keyword>
<dbReference type="GO" id="GO:0005524">
    <property type="term" value="F:ATP binding"/>
    <property type="evidence" value="ECO:0007669"/>
    <property type="project" value="UniProtKB-UniRule"/>
</dbReference>
<keyword evidence="7 14" id="KW-0547">Nucleotide-binding</keyword>
<evidence type="ECO:0000259" key="16">
    <source>
        <dbReference type="Pfam" id="PF02875"/>
    </source>
</evidence>
<dbReference type="InterPro" id="IPR004101">
    <property type="entry name" value="Mur_ligase_C"/>
</dbReference>
<dbReference type="HAMAP" id="MF_00046">
    <property type="entry name" value="MurC"/>
    <property type="match status" value="1"/>
</dbReference>
<feature type="domain" description="Mur ligase C-terminal" evidence="16">
    <location>
        <begin position="317"/>
        <end position="442"/>
    </location>
</feature>
<comment type="catalytic activity">
    <reaction evidence="13 14">
        <text>UDP-N-acetyl-alpha-D-muramate + L-alanine + ATP = UDP-N-acetyl-alpha-D-muramoyl-L-alanine + ADP + phosphate + H(+)</text>
        <dbReference type="Rhea" id="RHEA:23372"/>
        <dbReference type="ChEBI" id="CHEBI:15378"/>
        <dbReference type="ChEBI" id="CHEBI:30616"/>
        <dbReference type="ChEBI" id="CHEBI:43474"/>
        <dbReference type="ChEBI" id="CHEBI:57972"/>
        <dbReference type="ChEBI" id="CHEBI:70757"/>
        <dbReference type="ChEBI" id="CHEBI:83898"/>
        <dbReference type="ChEBI" id="CHEBI:456216"/>
        <dbReference type="EC" id="6.3.2.8"/>
    </reaction>
</comment>
<comment type="subcellular location">
    <subcellularLocation>
        <location evidence="1 14">Cytoplasm</location>
    </subcellularLocation>
</comment>
<dbReference type="AlphaFoldDB" id="A0A0L8V2A6"/>
<comment type="pathway">
    <text evidence="2 14">Cell wall biogenesis; peptidoglycan biosynthesis.</text>
</comment>
<feature type="domain" description="Mur ligase central" evidence="17">
    <location>
        <begin position="117"/>
        <end position="294"/>
    </location>
</feature>
<evidence type="ECO:0000256" key="13">
    <source>
        <dbReference type="ARBA" id="ARBA00047833"/>
    </source>
</evidence>
<dbReference type="GO" id="GO:0008360">
    <property type="term" value="P:regulation of cell shape"/>
    <property type="evidence" value="ECO:0007669"/>
    <property type="project" value="UniProtKB-KW"/>
</dbReference>
<evidence type="ECO:0000256" key="4">
    <source>
        <dbReference type="ARBA" id="ARBA00022490"/>
    </source>
</evidence>
<feature type="binding site" evidence="14">
    <location>
        <begin position="119"/>
        <end position="125"/>
    </location>
    <ligand>
        <name>ATP</name>
        <dbReference type="ChEBI" id="CHEBI:30616"/>
    </ligand>
</feature>
<dbReference type="NCBIfam" id="TIGR01082">
    <property type="entry name" value="murC"/>
    <property type="match status" value="1"/>
</dbReference>
<dbReference type="EMBL" id="LGIA01000225">
    <property type="protein sequence ID" value="KOH42508.1"/>
    <property type="molecule type" value="Genomic_DNA"/>
</dbReference>
<dbReference type="InterPro" id="IPR000713">
    <property type="entry name" value="Mur_ligase_N"/>
</dbReference>
<keyword evidence="19" id="KW-1185">Reference proteome</keyword>
<keyword evidence="12 14" id="KW-0961">Cell wall biogenesis/degradation</keyword>
<dbReference type="PATRIC" id="fig|1409788.3.peg.4782"/>
<dbReference type="SUPFAM" id="SSF51984">
    <property type="entry name" value="MurCD N-terminal domain"/>
    <property type="match status" value="1"/>
</dbReference>
<keyword evidence="10 14" id="KW-0573">Peptidoglycan synthesis</keyword>
<dbReference type="RefSeq" id="WP_053189072.1">
    <property type="nucleotide sequence ID" value="NZ_LGIA01000225.1"/>
</dbReference>
<evidence type="ECO:0000256" key="8">
    <source>
        <dbReference type="ARBA" id="ARBA00022840"/>
    </source>
</evidence>
<dbReference type="InterPro" id="IPR013221">
    <property type="entry name" value="Mur_ligase_cen"/>
</dbReference>
<dbReference type="GO" id="GO:0005737">
    <property type="term" value="C:cytoplasm"/>
    <property type="evidence" value="ECO:0007669"/>
    <property type="project" value="UniProtKB-SubCell"/>
</dbReference>
<dbReference type="Gene3D" id="3.90.190.20">
    <property type="entry name" value="Mur ligase, C-terminal domain"/>
    <property type="match status" value="1"/>
</dbReference>
<organism evidence="18 19">
    <name type="scientific">Sunxiuqinia dokdonensis</name>
    <dbReference type="NCBI Taxonomy" id="1409788"/>
    <lineage>
        <taxon>Bacteria</taxon>
        <taxon>Pseudomonadati</taxon>
        <taxon>Bacteroidota</taxon>
        <taxon>Bacteroidia</taxon>
        <taxon>Marinilabiliales</taxon>
        <taxon>Prolixibacteraceae</taxon>
        <taxon>Sunxiuqinia</taxon>
    </lineage>
</organism>
<evidence type="ECO:0000256" key="2">
    <source>
        <dbReference type="ARBA" id="ARBA00004752"/>
    </source>
</evidence>
<evidence type="ECO:0000256" key="7">
    <source>
        <dbReference type="ARBA" id="ARBA00022741"/>
    </source>
</evidence>
<sequence length="461" mass="51159">MAGLAHITQIYFLGIGGIGMSALARYFKHAGYQVSGYDRTETKLTRQLQSEGIDIHYDDRPDWLASHLQLHKSLVVYTPAVLADLGERVFIENQGVPMKKRSEVLGMICFEKRCCAVAGTHGKTSVSTMLAHILHTSSLGCTAFLGGISKNYQTNLLLDEASDWVVAEADEFDRSFLRLFPNLAVITSMDADHLDIYGTQQAIVDSFNAFAGQVQSGGSVVVKKGLQVIKDPAKSISYYTYSLNERADFYAENIELVDEAYQFDLIHPKGRIEGMRLNYPGLMNVENAIAASSLALLAGVDSEELLVALAAYQGVKRRFDIQYRSEQFVLIDDYAHHPAELKATIASVRDMFAGRKVTGIFQPHLYSRTRDFAEGFAQELDQLDEIILLDIYPAREKPIAGVNSELIFNQIKNKNKQLITKQDLPGVAEKLQAGVVLMMGAGDIDTLVEPVKLKLMEIEHV</sequence>
<evidence type="ECO:0000313" key="18">
    <source>
        <dbReference type="EMBL" id="KOH42508.1"/>
    </source>
</evidence>
<comment type="function">
    <text evidence="14">Cell wall formation.</text>
</comment>
<evidence type="ECO:0000256" key="12">
    <source>
        <dbReference type="ARBA" id="ARBA00023316"/>
    </source>
</evidence>
<evidence type="ECO:0000259" key="17">
    <source>
        <dbReference type="Pfam" id="PF08245"/>
    </source>
</evidence>
<dbReference type="InterPro" id="IPR036565">
    <property type="entry name" value="Mur-like_cat_sf"/>
</dbReference>
<reference evidence="19" key="1">
    <citation type="submission" date="2015-07" db="EMBL/GenBank/DDBJ databases">
        <title>Genome sequencing of Sunxiuqinia dokdonensis strain SK.</title>
        <authorList>
            <person name="Ahn S."/>
            <person name="Kim B.-C."/>
        </authorList>
    </citation>
    <scope>NUCLEOTIDE SEQUENCE [LARGE SCALE GENOMIC DNA]</scope>
    <source>
        <strain evidence="19">SK</strain>
    </source>
</reference>
<dbReference type="Pfam" id="PF01225">
    <property type="entry name" value="Mur_ligase"/>
    <property type="match status" value="1"/>
</dbReference>
<dbReference type="Proteomes" id="UP000036958">
    <property type="component" value="Unassembled WGS sequence"/>
</dbReference>
<keyword evidence="4 14" id="KW-0963">Cytoplasm</keyword>
<evidence type="ECO:0000256" key="1">
    <source>
        <dbReference type="ARBA" id="ARBA00004496"/>
    </source>
</evidence>
<evidence type="ECO:0000256" key="11">
    <source>
        <dbReference type="ARBA" id="ARBA00023306"/>
    </source>
</evidence>
<evidence type="ECO:0000256" key="14">
    <source>
        <dbReference type="HAMAP-Rule" id="MF_00046"/>
    </source>
</evidence>
<feature type="domain" description="Mur ligase N-terminal catalytic" evidence="15">
    <location>
        <begin position="10"/>
        <end position="109"/>
    </location>
</feature>
<comment type="caution">
    <text evidence="18">The sequence shown here is derived from an EMBL/GenBank/DDBJ whole genome shotgun (WGS) entry which is preliminary data.</text>
</comment>
<evidence type="ECO:0000256" key="3">
    <source>
        <dbReference type="ARBA" id="ARBA00012211"/>
    </source>
</evidence>
<dbReference type="UniPathway" id="UPA00219"/>
<evidence type="ECO:0000256" key="10">
    <source>
        <dbReference type="ARBA" id="ARBA00022984"/>
    </source>
</evidence>
<gene>
    <name evidence="14" type="primary">murC</name>
    <name evidence="18" type="ORF">NC99_46750</name>
</gene>
<dbReference type="GO" id="GO:0071555">
    <property type="term" value="P:cell wall organization"/>
    <property type="evidence" value="ECO:0007669"/>
    <property type="project" value="UniProtKB-KW"/>
</dbReference>
<evidence type="ECO:0000256" key="9">
    <source>
        <dbReference type="ARBA" id="ARBA00022960"/>
    </source>
</evidence>
<dbReference type="InterPro" id="IPR005758">
    <property type="entry name" value="UDP-N-AcMur_Ala_ligase_MurC"/>
</dbReference>
<evidence type="ECO:0000256" key="5">
    <source>
        <dbReference type="ARBA" id="ARBA00022598"/>
    </source>
</evidence>
<dbReference type="Gene3D" id="3.40.1190.10">
    <property type="entry name" value="Mur-like, catalytic domain"/>
    <property type="match status" value="1"/>
</dbReference>